<dbReference type="RefSeq" id="WP_134756810.1">
    <property type="nucleotide sequence ID" value="NZ_CP038150.1"/>
</dbReference>
<evidence type="ECO:0000256" key="3">
    <source>
        <dbReference type="ARBA" id="ARBA00023315"/>
    </source>
</evidence>
<dbReference type="PROSITE" id="PS00098">
    <property type="entry name" value="THIOLASE_1"/>
    <property type="match status" value="1"/>
</dbReference>
<dbReference type="PROSITE" id="PS00099">
    <property type="entry name" value="THIOLASE_3"/>
    <property type="match status" value="1"/>
</dbReference>
<dbReference type="CDD" id="cd00751">
    <property type="entry name" value="thiolase"/>
    <property type="match status" value="1"/>
</dbReference>
<evidence type="ECO:0000256" key="1">
    <source>
        <dbReference type="ARBA" id="ARBA00010982"/>
    </source>
</evidence>
<keyword evidence="3 5" id="KW-0012">Acyltransferase</keyword>
<dbReference type="NCBIfam" id="TIGR01930">
    <property type="entry name" value="AcCoA-C-Actrans"/>
    <property type="match status" value="1"/>
</dbReference>
<dbReference type="Pfam" id="PF02803">
    <property type="entry name" value="Thiolase_C"/>
    <property type="match status" value="1"/>
</dbReference>
<dbReference type="PANTHER" id="PTHR18919">
    <property type="entry name" value="ACETYL-COA C-ACYLTRANSFERASE"/>
    <property type="match status" value="1"/>
</dbReference>
<dbReference type="AlphaFoldDB" id="A0A4P7D5A4"/>
<dbReference type="InterPro" id="IPR020613">
    <property type="entry name" value="Thiolase_CS"/>
</dbReference>
<dbReference type="PROSITE" id="PS00737">
    <property type="entry name" value="THIOLASE_2"/>
    <property type="match status" value="1"/>
</dbReference>
<accession>A0A4P7D5A4</accession>
<reference evidence="8 9" key="1">
    <citation type="submission" date="2019-03" db="EMBL/GenBank/DDBJ databases">
        <title>Paraburkholderia sp. 7MH5, isolated from subtropical forest soil.</title>
        <authorList>
            <person name="Gao Z.-H."/>
            <person name="Qiu L.-H."/>
        </authorList>
    </citation>
    <scope>NUCLEOTIDE SEQUENCE [LARGE SCALE GENOMIC DNA]</scope>
    <source>
        <strain evidence="8 9">7MH5</strain>
    </source>
</reference>
<evidence type="ECO:0000313" key="8">
    <source>
        <dbReference type="EMBL" id="QBR01802.1"/>
    </source>
</evidence>
<dbReference type="InterPro" id="IPR020617">
    <property type="entry name" value="Thiolase_C"/>
</dbReference>
<name>A0A4P7D5A4_9BURK</name>
<dbReference type="GO" id="GO:0003988">
    <property type="term" value="F:acetyl-CoA C-acyltransferase activity"/>
    <property type="evidence" value="ECO:0007669"/>
    <property type="project" value="UniProtKB-ARBA"/>
</dbReference>
<feature type="domain" description="Thiolase C-terminal" evidence="7">
    <location>
        <begin position="270"/>
        <end position="392"/>
    </location>
</feature>
<dbReference type="Gene3D" id="3.40.47.10">
    <property type="match status" value="2"/>
</dbReference>
<dbReference type="InterPro" id="IPR020616">
    <property type="entry name" value="Thiolase_N"/>
</dbReference>
<dbReference type="InterPro" id="IPR020615">
    <property type="entry name" value="Thiolase_acyl_enz_int_AS"/>
</dbReference>
<protein>
    <submittedName>
        <fullName evidence="8">Acetyl-CoA C-acetyltransferase</fullName>
    </submittedName>
</protein>
<feature type="domain" description="Thiolase N-terminal" evidence="6">
    <location>
        <begin position="4"/>
        <end position="261"/>
    </location>
</feature>
<organism evidence="8 9">
    <name type="scientific">Paraburkholderia pallida</name>
    <dbReference type="NCBI Taxonomy" id="2547399"/>
    <lineage>
        <taxon>Bacteria</taxon>
        <taxon>Pseudomonadati</taxon>
        <taxon>Pseudomonadota</taxon>
        <taxon>Betaproteobacteria</taxon>
        <taxon>Burkholderiales</taxon>
        <taxon>Burkholderiaceae</taxon>
        <taxon>Paraburkholderia</taxon>
    </lineage>
</organism>
<dbReference type="PANTHER" id="PTHR18919:SF107">
    <property type="entry name" value="ACETYL-COA ACETYLTRANSFERASE, CYTOSOLIC"/>
    <property type="match status" value="1"/>
</dbReference>
<dbReference type="InterPro" id="IPR020610">
    <property type="entry name" value="Thiolase_AS"/>
</dbReference>
<keyword evidence="2 5" id="KW-0808">Transferase</keyword>
<dbReference type="SUPFAM" id="SSF53901">
    <property type="entry name" value="Thiolase-like"/>
    <property type="match status" value="2"/>
</dbReference>
<dbReference type="Pfam" id="PF00108">
    <property type="entry name" value="Thiolase_N"/>
    <property type="match status" value="1"/>
</dbReference>
<sequence length="393" mass="40503">MTDIVIVSAARTAVGKFGGTLAKIAAPDLGALVIKAALERAGVKPELVSDVIMGQVLTAGSGQNVARQASIKAGLPTAVPAMTINKVCGSGLKAVMLAANAILAGDSEIVVAGGQENMSAAPHVLPGSRDGFRMGDAKLIDSMIVDGLWDVYNQYHMGVTAENVAKEYGITREEQDAFAALSQNKAEAAQKAGRFDAEIVPVEIPQRKGEPLLFNTDEFVRHGVTAESLAGLKPAFSKEGTVTAANASGLNDGAAAVVVMSGKKAEALGLTPLARIKAYATGGVDPKVMGMGPVPASKRCLERAGWSTSDLDLMEINEAFAAQALAVNKQMGWDTSKINVNGGAIAIGHPIGASGCRILVTLLHEMHRRDAKRGLASLCIGGGMGVALALERA</sequence>
<evidence type="ECO:0000313" key="9">
    <source>
        <dbReference type="Proteomes" id="UP000295727"/>
    </source>
</evidence>
<evidence type="ECO:0000256" key="5">
    <source>
        <dbReference type="RuleBase" id="RU003557"/>
    </source>
</evidence>
<dbReference type="OrthoDB" id="9764638at2"/>
<evidence type="ECO:0000259" key="7">
    <source>
        <dbReference type="Pfam" id="PF02803"/>
    </source>
</evidence>
<evidence type="ECO:0000259" key="6">
    <source>
        <dbReference type="Pfam" id="PF00108"/>
    </source>
</evidence>
<dbReference type="FunFam" id="3.40.47.10:FF:000010">
    <property type="entry name" value="Acetyl-CoA acetyltransferase (Thiolase)"/>
    <property type="match status" value="1"/>
</dbReference>
<dbReference type="InterPro" id="IPR002155">
    <property type="entry name" value="Thiolase"/>
</dbReference>
<comment type="similarity">
    <text evidence="1 5">Belongs to the thiolase-like superfamily. Thiolase family.</text>
</comment>
<dbReference type="Proteomes" id="UP000295727">
    <property type="component" value="Chromosome 3"/>
</dbReference>
<feature type="active site" description="Proton acceptor" evidence="4">
    <location>
        <position position="379"/>
    </location>
</feature>
<evidence type="ECO:0000256" key="4">
    <source>
        <dbReference type="PIRSR" id="PIRSR000429-1"/>
    </source>
</evidence>
<dbReference type="KEGG" id="ppai:E1956_32160"/>
<dbReference type="GO" id="GO:0044281">
    <property type="term" value="P:small molecule metabolic process"/>
    <property type="evidence" value="ECO:0007669"/>
    <property type="project" value="UniProtKB-ARBA"/>
</dbReference>
<dbReference type="PIRSF" id="PIRSF000429">
    <property type="entry name" value="Ac-CoA_Ac_transf"/>
    <property type="match status" value="1"/>
</dbReference>
<dbReference type="EMBL" id="CP038150">
    <property type="protein sequence ID" value="QBR01802.1"/>
    <property type="molecule type" value="Genomic_DNA"/>
</dbReference>
<gene>
    <name evidence="8" type="ORF">E1956_32160</name>
</gene>
<keyword evidence="9" id="KW-1185">Reference proteome</keyword>
<proteinExistence type="inferred from homology"/>
<feature type="active site" description="Acyl-thioester intermediate" evidence="4">
    <location>
        <position position="88"/>
    </location>
</feature>
<feature type="active site" description="Proton acceptor" evidence="4">
    <location>
        <position position="349"/>
    </location>
</feature>
<dbReference type="InterPro" id="IPR016039">
    <property type="entry name" value="Thiolase-like"/>
</dbReference>
<evidence type="ECO:0000256" key="2">
    <source>
        <dbReference type="ARBA" id="ARBA00022679"/>
    </source>
</evidence>